<comment type="caution">
    <text evidence="1">The sequence shown here is derived from an EMBL/GenBank/DDBJ whole genome shotgun (WGS) entry which is preliminary data.</text>
</comment>
<dbReference type="EMBL" id="VTPC01014406">
    <property type="protein sequence ID" value="KAF2892071.1"/>
    <property type="molecule type" value="Genomic_DNA"/>
</dbReference>
<sequence>MPKVKSTVEKWIKGHPDLKYANKTLFCLKLKAEANTQVTIESAPASTPNYNDDRQFKLDLCEFMFYESDNDKTGRAGDAMKQSVAVSK</sequence>
<reference evidence="1" key="1">
    <citation type="submission" date="2019-08" db="EMBL/GenBank/DDBJ databases">
        <title>The genome of the North American firefly Photinus pyralis.</title>
        <authorList>
            <consortium name="Photinus pyralis genome working group"/>
            <person name="Fallon T.R."/>
            <person name="Sander Lower S.E."/>
            <person name="Weng J.-K."/>
        </authorList>
    </citation>
    <scope>NUCLEOTIDE SEQUENCE</scope>
    <source>
        <strain evidence="1">TRF0915ILg1</strain>
        <tissue evidence="1">Whole body</tissue>
    </source>
</reference>
<protein>
    <submittedName>
        <fullName evidence="1">Uncharacterized protein</fullName>
    </submittedName>
</protein>
<keyword evidence="2" id="KW-1185">Reference proteome</keyword>
<dbReference type="Proteomes" id="UP000801492">
    <property type="component" value="Unassembled WGS sequence"/>
</dbReference>
<evidence type="ECO:0000313" key="1">
    <source>
        <dbReference type="EMBL" id="KAF2892071.1"/>
    </source>
</evidence>
<name>A0A8K0CUW5_IGNLU</name>
<organism evidence="1 2">
    <name type="scientific">Ignelater luminosus</name>
    <name type="common">Cucubano</name>
    <name type="synonym">Pyrophorus luminosus</name>
    <dbReference type="NCBI Taxonomy" id="2038154"/>
    <lineage>
        <taxon>Eukaryota</taxon>
        <taxon>Metazoa</taxon>
        <taxon>Ecdysozoa</taxon>
        <taxon>Arthropoda</taxon>
        <taxon>Hexapoda</taxon>
        <taxon>Insecta</taxon>
        <taxon>Pterygota</taxon>
        <taxon>Neoptera</taxon>
        <taxon>Endopterygota</taxon>
        <taxon>Coleoptera</taxon>
        <taxon>Polyphaga</taxon>
        <taxon>Elateriformia</taxon>
        <taxon>Elateroidea</taxon>
        <taxon>Elateridae</taxon>
        <taxon>Agrypninae</taxon>
        <taxon>Pyrophorini</taxon>
        <taxon>Ignelater</taxon>
    </lineage>
</organism>
<proteinExistence type="predicted"/>
<accession>A0A8K0CUW5</accession>
<evidence type="ECO:0000313" key="2">
    <source>
        <dbReference type="Proteomes" id="UP000801492"/>
    </source>
</evidence>
<gene>
    <name evidence="1" type="ORF">ILUMI_14102</name>
</gene>
<dbReference type="AlphaFoldDB" id="A0A8K0CUW5"/>